<comment type="caution">
    <text evidence="20">Lacks conserved residue(s) required for the propagation of feature annotation.</text>
</comment>
<evidence type="ECO:0000256" key="1">
    <source>
        <dbReference type="ARBA" id="ARBA00022448"/>
    </source>
</evidence>
<comment type="catalytic activity">
    <reaction evidence="16">
        <text>K(+)(in) = K(+)(out)</text>
        <dbReference type="Rhea" id="RHEA:29463"/>
        <dbReference type="ChEBI" id="CHEBI:29103"/>
    </reaction>
</comment>
<evidence type="ECO:0000259" key="21">
    <source>
        <dbReference type="Pfam" id="PF02931"/>
    </source>
</evidence>
<feature type="domain" description="Neurotransmitter-gated ion-channel transmembrane" evidence="22">
    <location>
        <begin position="215"/>
        <end position="296"/>
    </location>
</feature>
<keyword evidence="9" id="KW-1015">Disulfide bond</keyword>
<evidence type="ECO:0000256" key="18">
    <source>
        <dbReference type="ARBA" id="ARBA00036634"/>
    </source>
</evidence>
<keyword evidence="6" id="KW-0770">Synapse</keyword>
<evidence type="ECO:0000256" key="11">
    <source>
        <dbReference type="ARBA" id="ARBA00023180"/>
    </source>
</evidence>
<comment type="function">
    <text evidence="19">Forms serotonin (5-hydroxytryptamine/5-HT3)-activated cation-selective channel complexes, which when activated cause fast, depolarizing responses in neurons.</text>
</comment>
<dbReference type="AlphaFoldDB" id="A0A3B3ZL48"/>
<evidence type="ECO:0000256" key="4">
    <source>
        <dbReference type="ARBA" id="ARBA00022729"/>
    </source>
</evidence>
<dbReference type="InterPro" id="IPR006029">
    <property type="entry name" value="Neurotrans-gated_channel_TM"/>
</dbReference>
<name>A0A3B3ZL48_9GOBI</name>
<keyword evidence="7 20" id="KW-0406">Ion transport</keyword>
<dbReference type="SUPFAM" id="SSF90112">
    <property type="entry name" value="Neurotransmitter-gated ion-channel transmembrane pore"/>
    <property type="match status" value="1"/>
</dbReference>
<dbReference type="PANTHER" id="PTHR18945">
    <property type="entry name" value="NEUROTRANSMITTER GATED ION CHANNEL"/>
    <property type="match status" value="1"/>
</dbReference>
<feature type="transmembrane region" description="Helical" evidence="20">
    <location>
        <begin position="36"/>
        <end position="55"/>
    </location>
</feature>
<dbReference type="FunFam" id="2.70.170.10:FF:000017">
    <property type="entry name" value="5-hydroxytryptamine receptor 3A"/>
    <property type="match status" value="1"/>
</dbReference>
<evidence type="ECO:0000256" key="3">
    <source>
        <dbReference type="ARBA" id="ARBA00022692"/>
    </source>
</evidence>
<keyword evidence="10" id="KW-0675">Receptor</keyword>
<keyword evidence="3 20" id="KW-0812">Transmembrane</keyword>
<dbReference type="SUPFAM" id="SSF63712">
    <property type="entry name" value="Nicotinic receptor ligand binding domain-like"/>
    <property type="match status" value="1"/>
</dbReference>
<evidence type="ECO:0000256" key="15">
    <source>
        <dbReference type="ARBA" id="ARBA00034104"/>
    </source>
</evidence>
<keyword evidence="5 20" id="KW-1133">Transmembrane helix</keyword>
<feature type="transmembrane region" description="Helical" evidence="20">
    <location>
        <begin position="210"/>
        <end position="231"/>
    </location>
</feature>
<feature type="transmembrane region" description="Helical" evidence="20">
    <location>
        <begin position="382"/>
        <end position="403"/>
    </location>
</feature>
<comment type="catalytic activity">
    <reaction evidence="17">
        <text>Na(+)(in) = Na(+)(out)</text>
        <dbReference type="Rhea" id="RHEA:34963"/>
        <dbReference type="ChEBI" id="CHEBI:29101"/>
    </reaction>
</comment>
<feature type="transmembrane region" description="Helical" evidence="20">
    <location>
        <begin position="243"/>
        <end position="260"/>
    </location>
</feature>
<protein>
    <submittedName>
        <fullName evidence="23">Uncharacterized protein</fullName>
    </submittedName>
</protein>
<sequence length="406" mass="46442">MLNCTSPNPTALLQALSPVFELNSIRPVSNLSTHTMVSVEFIMFGILGVVLYYVWENEFMRWDPEQCGSDWLTIPREKLWVPDIVINEFMEKNTAPSVPYVYIYSDGTVLDDQPVKVISSCRLDIYLFPFDTQNCSFSFNSYILKTNDMQLQTVWEDDFRNNISKEVMTTMGEWQLVEITVMKLELPSSTQATYQELRYHVTVRRSPTMYVVNLLLPSCFLIAVDLFSFLLPPQSVDRSLFKMTLILGYTMFLLIMNNLLPVTGNTIPLMNVFLSMCLVLMVGSLLETIVITNLLCGFAKNSAAPWILRVVILQFFGPLVLLPPKPKAKEDTVIKNPLSVSMEALQGLGRELHQIRQQVEQQRSGCETSEEWFQMGYITDRVIFVTYIIFISVSFITIVIMWAQGS</sequence>
<evidence type="ECO:0000256" key="14">
    <source>
        <dbReference type="ARBA" id="ARBA00023303"/>
    </source>
</evidence>
<keyword evidence="8 20" id="KW-0472">Membrane</keyword>
<dbReference type="InterPro" id="IPR018000">
    <property type="entry name" value="Neurotransmitter_ion_chnl_CS"/>
</dbReference>
<evidence type="ECO:0000256" key="6">
    <source>
        <dbReference type="ARBA" id="ARBA00023018"/>
    </source>
</evidence>
<dbReference type="Ensembl" id="ENSPMGT00000005683.1">
    <property type="protein sequence ID" value="ENSPMGP00000005358.1"/>
    <property type="gene ID" value="ENSPMGG00000004504.1"/>
</dbReference>
<dbReference type="Gene3D" id="2.70.170.10">
    <property type="entry name" value="Neurotransmitter-gated ion-channel ligand-binding domain"/>
    <property type="match status" value="1"/>
</dbReference>
<dbReference type="InterPro" id="IPR038050">
    <property type="entry name" value="Neuro_actylchol_rec"/>
</dbReference>
<reference evidence="23" key="1">
    <citation type="submission" date="2025-08" db="UniProtKB">
        <authorList>
            <consortium name="Ensembl"/>
        </authorList>
    </citation>
    <scope>IDENTIFICATION</scope>
</reference>
<keyword evidence="2" id="KW-1003">Cell membrane</keyword>
<evidence type="ECO:0000313" key="23">
    <source>
        <dbReference type="Ensembl" id="ENSPMGP00000005358.1"/>
    </source>
</evidence>
<keyword evidence="1 20" id="KW-0813">Transport</keyword>
<dbReference type="STRING" id="409849.ENSPMGP00000005358"/>
<evidence type="ECO:0000313" key="24">
    <source>
        <dbReference type="Proteomes" id="UP000261520"/>
    </source>
</evidence>
<dbReference type="InterPro" id="IPR049944">
    <property type="entry name" value="LGIC_TM_5-HT3"/>
</dbReference>
<comment type="similarity">
    <text evidence="20">Belongs to the ligand-gated ion channel (TC 1.A.9) family.</text>
</comment>
<dbReference type="Pfam" id="PF02932">
    <property type="entry name" value="Neur_chan_memb"/>
    <property type="match status" value="1"/>
</dbReference>
<feature type="transmembrane region" description="Helical" evidence="20">
    <location>
        <begin position="272"/>
        <end position="291"/>
    </location>
</feature>
<organism evidence="23 24">
    <name type="scientific">Periophthalmus magnuspinnatus</name>
    <dbReference type="NCBI Taxonomy" id="409849"/>
    <lineage>
        <taxon>Eukaryota</taxon>
        <taxon>Metazoa</taxon>
        <taxon>Chordata</taxon>
        <taxon>Craniata</taxon>
        <taxon>Vertebrata</taxon>
        <taxon>Euteleostomi</taxon>
        <taxon>Actinopterygii</taxon>
        <taxon>Neopterygii</taxon>
        <taxon>Teleostei</taxon>
        <taxon>Neoteleostei</taxon>
        <taxon>Acanthomorphata</taxon>
        <taxon>Gobiaria</taxon>
        <taxon>Gobiiformes</taxon>
        <taxon>Gobioidei</taxon>
        <taxon>Gobiidae</taxon>
        <taxon>Oxudercinae</taxon>
        <taxon>Periophthalmus</taxon>
    </lineage>
</organism>
<dbReference type="CDD" id="cd19063">
    <property type="entry name" value="LGIC_TM_5-HT3"/>
    <property type="match status" value="1"/>
</dbReference>
<evidence type="ECO:0000256" key="13">
    <source>
        <dbReference type="ARBA" id="ARBA00023286"/>
    </source>
</evidence>
<reference evidence="23" key="2">
    <citation type="submission" date="2025-09" db="UniProtKB">
        <authorList>
            <consortium name="Ensembl"/>
        </authorList>
    </citation>
    <scope>IDENTIFICATION</scope>
</reference>
<dbReference type="InterPro" id="IPR036734">
    <property type="entry name" value="Neur_chan_lig-bd_sf"/>
</dbReference>
<evidence type="ECO:0000256" key="20">
    <source>
        <dbReference type="RuleBase" id="RU000687"/>
    </source>
</evidence>
<dbReference type="GO" id="GO:0045211">
    <property type="term" value="C:postsynaptic membrane"/>
    <property type="evidence" value="ECO:0007669"/>
    <property type="project" value="UniProtKB-SubCell"/>
</dbReference>
<evidence type="ECO:0000256" key="5">
    <source>
        <dbReference type="ARBA" id="ARBA00022989"/>
    </source>
</evidence>
<comment type="catalytic activity">
    <reaction evidence="18">
        <text>Ca(2+)(in) = Ca(2+)(out)</text>
        <dbReference type="Rhea" id="RHEA:29671"/>
        <dbReference type="ChEBI" id="CHEBI:29108"/>
    </reaction>
</comment>
<keyword evidence="14 20" id="KW-0407">Ion channel</keyword>
<evidence type="ECO:0000256" key="12">
    <source>
        <dbReference type="ARBA" id="ARBA00023257"/>
    </source>
</evidence>
<feature type="domain" description="Neurotransmitter-gated ion-channel ligand-binding" evidence="21">
    <location>
        <begin position="49"/>
        <end position="207"/>
    </location>
</feature>
<evidence type="ECO:0000256" key="9">
    <source>
        <dbReference type="ARBA" id="ARBA00023157"/>
    </source>
</evidence>
<evidence type="ECO:0000256" key="19">
    <source>
        <dbReference type="ARBA" id="ARBA00037540"/>
    </source>
</evidence>
<keyword evidence="4" id="KW-0732">Signal</keyword>
<keyword evidence="11" id="KW-0325">Glycoprotein</keyword>
<accession>A0A3B3ZL48</accession>
<dbReference type="InterPro" id="IPR006202">
    <property type="entry name" value="Neur_chan_lig-bd"/>
</dbReference>
<keyword evidence="13" id="KW-1071">Ligand-gated ion channel</keyword>
<proteinExistence type="inferred from homology"/>
<evidence type="ECO:0000256" key="8">
    <source>
        <dbReference type="ARBA" id="ARBA00023136"/>
    </source>
</evidence>
<evidence type="ECO:0000256" key="10">
    <source>
        <dbReference type="ARBA" id="ARBA00023170"/>
    </source>
</evidence>
<evidence type="ECO:0000256" key="17">
    <source>
        <dbReference type="ARBA" id="ARBA00036239"/>
    </source>
</evidence>
<evidence type="ECO:0000256" key="7">
    <source>
        <dbReference type="ARBA" id="ARBA00023065"/>
    </source>
</evidence>
<comment type="subcellular location">
    <subcellularLocation>
        <location evidence="15">Postsynaptic cell membrane</location>
        <topology evidence="15">Multi-pass membrane protein</topology>
    </subcellularLocation>
</comment>
<dbReference type="Gene3D" id="1.20.58.390">
    <property type="entry name" value="Neurotransmitter-gated ion-channel transmembrane domain"/>
    <property type="match status" value="1"/>
</dbReference>
<dbReference type="Proteomes" id="UP000261520">
    <property type="component" value="Unplaced"/>
</dbReference>
<dbReference type="PRINTS" id="PR00252">
    <property type="entry name" value="NRIONCHANNEL"/>
</dbReference>
<dbReference type="InterPro" id="IPR006201">
    <property type="entry name" value="Neur_channel"/>
</dbReference>
<dbReference type="GO" id="GO:0005230">
    <property type="term" value="F:extracellular ligand-gated monoatomic ion channel activity"/>
    <property type="evidence" value="ECO:0007669"/>
    <property type="project" value="InterPro"/>
</dbReference>
<dbReference type="PROSITE" id="PS00236">
    <property type="entry name" value="NEUROTR_ION_CHANNEL"/>
    <property type="match status" value="1"/>
</dbReference>
<evidence type="ECO:0000259" key="22">
    <source>
        <dbReference type="Pfam" id="PF02932"/>
    </source>
</evidence>
<feature type="transmembrane region" description="Helical" evidence="20">
    <location>
        <begin position="303"/>
        <end position="322"/>
    </location>
</feature>
<dbReference type="Pfam" id="PF02931">
    <property type="entry name" value="Neur_chan_LBD"/>
    <property type="match status" value="1"/>
</dbReference>
<evidence type="ECO:0000256" key="16">
    <source>
        <dbReference type="ARBA" id="ARBA00034430"/>
    </source>
</evidence>
<keyword evidence="24" id="KW-1185">Reference proteome</keyword>
<keyword evidence="12" id="KW-0628">Postsynaptic cell membrane</keyword>
<evidence type="ECO:0000256" key="2">
    <source>
        <dbReference type="ARBA" id="ARBA00022475"/>
    </source>
</evidence>
<dbReference type="InterPro" id="IPR036719">
    <property type="entry name" value="Neuro-gated_channel_TM_sf"/>
</dbReference>
<dbReference type="GO" id="GO:0004888">
    <property type="term" value="F:transmembrane signaling receptor activity"/>
    <property type="evidence" value="ECO:0007669"/>
    <property type="project" value="InterPro"/>
</dbReference>